<protein>
    <submittedName>
        <fullName evidence="1">AraC family transcriptional regulator</fullName>
    </submittedName>
</protein>
<accession>U4QHU0</accession>
<evidence type="ECO:0000313" key="1">
    <source>
        <dbReference type="EMBL" id="CDI11869.1"/>
    </source>
</evidence>
<dbReference type="AlphaFoldDB" id="U4QHU0"/>
<reference evidence="1 2" key="1">
    <citation type="journal article" date="2013" name="Genome Announc.">
        <title>Complete Genome Sequence of the Sesbania Symbiont and Rice Growth-Promoting Endophyte Rhizobium sp. Strain IRBG74.</title>
        <authorList>
            <person name="Crook M.B."/>
            <person name="Mitra S."/>
            <person name="Ane J.M."/>
            <person name="Sadowsky M.J."/>
            <person name="Gyaneshwar P."/>
        </authorList>
    </citation>
    <scope>NUCLEOTIDE SEQUENCE [LARGE SCALE GENOMIC DNA]</scope>
    <source>
        <strain evidence="1 2">IRBG74</strain>
        <plasmid evidence="2">IRBL74_p</plasmid>
    </source>
</reference>
<geneLocation type="plasmid" evidence="1 2">
    <name>IRBL74_p</name>
</geneLocation>
<dbReference type="HOGENOM" id="CLU_2411162_0_0_5"/>
<dbReference type="PATRIC" id="fig|424182.3.peg.4893"/>
<proteinExistence type="predicted"/>
<organism evidence="1 2">
    <name type="scientific">Agrobacterium pusense</name>
    <dbReference type="NCBI Taxonomy" id="648995"/>
    <lineage>
        <taxon>Bacteria</taxon>
        <taxon>Pseudomonadati</taxon>
        <taxon>Pseudomonadota</taxon>
        <taxon>Alphaproteobacteria</taxon>
        <taxon>Hyphomicrobiales</taxon>
        <taxon>Rhizobiaceae</taxon>
        <taxon>Rhizobium/Agrobacterium group</taxon>
        <taxon>Agrobacterium</taxon>
    </lineage>
</organism>
<gene>
    <name evidence="1" type="ORF">BN877_p0140</name>
</gene>
<name>U4QHU0_9HYPH</name>
<dbReference type="Proteomes" id="UP000016944">
    <property type="component" value="Plasmid IRBL74_p"/>
</dbReference>
<dbReference type="EMBL" id="HG518324">
    <property type="protein sequence ID" value="CDI11869.1"/>
    <property type="molecule type" value="Genomic_DNA"/>
</dbReference>
<evidence type="ECO:0000313" key="2">
    <source>
        <dbReference type="Proteomes" id="UP000016944"/>
    </source>
</evidence>
<dbReference type="KEGG" id="rir:BN877_p0140"/>
<sequence length="92" mass="10168">MPEAHHDMLEKLRRLAAKDRRSTVASDGIGSYSTLFTFVTRERERIAGSAFSQVSIVATGRVKGSREHGTAATLFGRHGPRAASRLARRCRQ</sequence>
<keyword evidence="1" id="KW-0614">Plasmid</keyword>